<dbReference type="SUPFAM" id="SSF52833">
    <property type="entry name" value="Thioredoxin-like"/>
    <property type="match status" value="1"/>
</dbReference>
<evidence type="ECO:0000313" key="3">
    <source>
        <dbReference type="Proteomes" id="UP000528964"/>
    </source>
</evidence>
<feature type="compositionally biased region" description="Basic and acidic residues" evidence="1">
    <location>
        <begin position="139"/>
        <end position="149"/>
    </location>
</feature>
<dbReference type="RefSeq" id="WP_183394170.1">
    <property type="nucleotide sequence ID" value="NZ_JACIDR010000001.1"/>
</dbReference>
<evidence type="ECO:0000256" key="1">
    <source>
        <dbReference type="SAM" id="MobiDB-lite"/>
    </source>
</evidence>
<feature type="region of interest" description="Disordered" evidence="1">
    <location>
        <begin position="133"/>
        <end position="156"/>
    </location>
</feature>
<sequence length="156" mass="16475">MLMPRTVVTICRTCRPEGHPDTSERPGAVLGRAVRDALANVPTEARLEVRAIACLSACSRACSAVVAAPGKFSYVIGDLEPVDAEALVAFALKHAESADGVPAWRDRPAKVRKSTIARVPPAGIEHALVEAVDESPSTHVDDVQERAGDEIANETG</sequence>
<dbReference type="AlphaFoldDB" id="A0A7W6D104"/>
<dbReference type="EMBL" id="JACIDR010000001">
    <property type="protein sequence ID" value="MBB3972390.1"/>
    <property type="molecule type" value="Genomic_DNA"/>
</dbReference>
<keyword evidence="3" id="KW-1185">Reference proteome</keyword>
<dbReference type="Pfam" id="PF07845">
    <property type="entry name" value="DUF1636"/>
    <property type="match status" value="1"/>
</dbReference>
<reference evidence="2 3" key="1">
    <citation type="submission" date="2020-08" db="EMBL/GenBank/DDBJ databases">
        <title>Genomic Encyclopedia of Type Strains, Phase IV (KMG-IV): sequencing the most valuable type-strain genomes for metagenomic binning, comparative biology and taxonomic classification.</title>
        <authorList>
            <person name="Goeker M."/>
        </authorList>
    </citation>
    <scope>NUCLEOTIDE SEQUENCE [LARGE SCALE GENOMIC DNA]</scope>
    <source>
        <strain evidence="2 3">DSM 25481</strain>
    </source>
</reference>
<accession>A0A7W6D104</accession>
<dbReference type="InterPro" id="IPR012863">
    <property type="entry name" value="DUF1636"/>
</dbReference>
<dbReference type="InterPro" id="IPR036249">
    <property type="entry name" value="Thioredoxin-like_sf"/>
</dbReference>
<dbReference type="Proteomes" id="UP000528964">
    <property type="component" value="Unassembled WGS sequence"/>
</dbReference>
<evidence type="ECO:0000313" key="2">
    <source>
        <dbReference type="EMBL" id="MBB3972390.1"/>
    </source>
</evidence>
<comment type="caution">
    <text evidence="2">The sequence shown here is derived from an EMBL/GenBank/DDBJ whole genome shotgun (WGS) entry which is preliminary data.</text>
</comment>
<gene>
    <name evidence="2" type="ORF">GGR24_001023</name>
</gene>
<organism evidence="2 3">
    <name type="scientific">Hansschlegelia beijingensis</name>
    <dbReference type="NCBI Taxonomy" id="1133344"/>
    <lineage>
        <taxon>Bacteria</taxon>
        <taxon>Pseudomonadati</taxon>
        <taxon>Pseudomonadota</taxon>
        <taxon>Alphaproteobacteria</taxon>
        <taxon>Hyphomicrobiales</taxon>
        <taxon>Methylopilaceae</taxon>
        <taxon>Hansschlegelia</taxon>
    </lineage>
</organism>
<name>A0A7W6D104_9HYPH</name>
<protein>
    <submittedName>
        <fullName evidence="2">Putative metal-binding protein</fullName>
    </submittedName>
</protein>
<proteinExistence type="predicted"/>